<protein>
    <submittedName>
        <fullName evidence="1">Uncharacterized protein</fullName>
    </submittedName>
</protein>
<dbReference type="Gene3D" id="3.90.550.40">
    <property type="match status" value="1"/>
</dbReference>
<organism evidence="1">
    <name type="scientific">uncultured Caudovirales phage</name>
    <dbReference type="NCBI Taxonomy" id="2100421"/>
    <lineage>
        <taxon>Viruses</taxon>
        <taxon>Duplodnaviria</taxon>
        <taxon>Heunggongvirae</taxon>
        <taxon>Uroviricota</taxon>
        <taxon>Caudoviricetes</taxon>
        <taxon>Peduoviridae</taxon>
        <taxon>Maltschvirus</taxon>
        <taxon>Maltschvirus maltsch</taxon>
    </lineage>
</organism>
<dbReference type="InterPro" id="IPR029044">
    <property type="entry name" value="Nucleotide-diphossugar_trans"/>
</dbReference>
<dbReference type="SUPFAM" id="SSF53448">
    <property type="entry name" value="Nucleotide-diphospho-sugar transferases"/>
    <property type="match status" value="1"/>
</dbReference>
<sequence>MSKKDSIALVWCDNGMVDGKFMQGVTDVIIKSGIHFDATLRSQGNQIARQRQTVIDYWYDKTDYEWLLWVDSDVVISPEKFKLLWDNKDAEKRPLITGVYFTTDNPEEPLMVPMPTVFSFVNDGEGGFGLSRVHPLPVNELIKVDAAGMGFILMHRSIVPKVREVSPEGQLFMEMGRGSKFIGEDIFFFALCDKAEVPLYCHTGATAPHMKRFSFDEHYYKAFFGQPKQEAKSKLITPDKKIITPR</sequence>
<name>A0A6J7XB94_9CAUD</name>
<accession>A0A6J7XB94</accession>
<gene>
    <name evidence="1" type="ORF">UFOVP744_31</name>
</gene>
<proteinExistence type="predicted"/>
<dbReference type="EMBL" id="LR798338">
    <property type="protein sequence ID" value="CAB5224888.1"/>
    <property type="molecule type" value="Genomic_DNA"/>
</dbReference>
<evidence type="ECO:0000313" key="1">
    <source>
        <dbReference type="EMBL" id="CAB5224888.1"/>
    </source>
</evidence>
<reference evidence="1" key="1">
    <citation type="submission" date="2020-05" db="EMBL/GenBank/DDBJ databases">
        <authorList>
            <person name="Chiriac C."/>
            <person name="Salcher M."/>
            <person name="Ghai R."/>
            <person name="Kavagutti S V."/>
        </authorList>
    </citation>
    <scope>NUCLEOTIDE SEQUENCE</scope>
</reference>